<protein>
    <recommendedName>
        <fullName evidence="4">ABC-2 family transporter protein</fullName>
    </recommendedName>
</protein>
<evidence type="ECO:0000313" key="3">
    <source>
        <dbReference type="Proteomes" id="UP001597448"/>
    </source>
</evidence>
<keyword evidence="1" id="KW-0812">Transmembrane</keyword>
<name>A0ABW5F472_9BACL</name>
<feature type="transmembrane region" description="Helical" evidence="1">
    <location>
        <begin position="117"/>
        <end position="134"/>
    </location>
</feature>
<dbReference type="EMBL" id="JBHUKY010000008">
    <property type="protein sequence ID" value="MFD2408685.1"/>
    <property type="molecule type" value="Genomic_DNA"/>
</dbReference>
<dbReference type="Proteomes" id="UP001597448">
    <property type="component" value="Unassembled WGS sequence"/>
</dbReference>
<sequence length="212" mass="25434">MSRFSFFCCFTIYTAISGIIFLFKVTNGHNWFDQWIYDRFFVFQFISVVTIGLNFEASNLNDFSYVRLDNRRKILARELLGYYIQGFICLSVMFIFIIFGALLLVENNFIMKLADWYFRYLLGIVLFINVISCLKWSNKMTLRKYCFLIVFMWMALELIVLRSYIRKFFGLDINLLFSWVFQKGIESYFWMLGMVLISIILNIMISDKKDFI</sequence>
<proteinExistence type="predicted"/>
<keyword evidence="1" id="KW-0472">Membrane</keyword>
<keyword evidence="1" id="KW-1133">Transmembrane helix</keyword>
<feature type="transmembrane region" description="Helical" evidence="1">
    <location>
        <begin position="146"/>
        <end position="165"/>
    </location>
</feature>
<evidence type="ECO:0008006" key="4">
    <source>
        <dbReference type="Google" id="ProtNLM"/>
    </source>
</evidence>
<organism evidence="2 3">
    <name type="scientific">Paenibacillus rhizoplanae</name>
    <dbReference type="NCBI Taxonomy" id="1917181"/>
    <lineage>
        <taxon>Bacteria</taxon>
        <taxon>Bacillati</taxon>
        <taxon>Bacillota</taxon>
        <taxon>Bacilli</taxon>
        <taxon>Bacillales</taxon>
        <taxon>Paenibacillaceae</taxon>
        <taxon>Paenibacillus</taxon>
    </lineage>
</organism>
<feature type="transmembrane region" description="Helical" evidence="1">
    <location>
        <begin position="80"/>
        <end position="105"/>
    </location>
</feature>
<gene>
    <name evidence="2" type="ORF">ACFSX3_02320</name>
</gene>
<evidence type="ECO:0000313" key="2">
    <source>
        <dbReference type="EMBL" id="MFD2408685.1"/>
    </source>
</evidence>
<reference evidence="3" key="1">
    <citation type="journal article" date="2019" name="Int. J. Syst. Evol. Microbiol.">
        <title>The Global Catalogue of Microorganisms (GCM) 10K type strain sequencing project: providing services to taxonomists for standard genome sequencing and annotation.</title>
        <authorList>
            <consortium name="The Broad Institute Genomics Platform"/>
            <consortium name="The Broad Institute Genome Sequencing Center for Infectious Disease"/>
            <person name="Wu L."/>
            <person name="Ma J."/>
        </authorList>
    </citation>
    <scope>NUCLEOTIDE SEQUENCE [LARGE SCALE GENOMIC DNA]</scope>
    <source>
        <strain evidence="3">CCM 8725</strain>
    </source>
</reference>
<keyword evidence="3" id="KW-1185">Reference proteome</keyword>
<feature type="transmembrane region" description="Helical" evidence="1">
    <location>
        <begin position="41"/>
        <end position="60"/>
    </location>
</feature>
<dbReference type="RefSeq" id="WP_209991150.1">
    <property type="nucleotide sequence ID" value="NZ_JBHSVQ010000001.1"/>
</dbReference>
<evidence type="ECO:0000256" key="1">
    <source>
        <dbReference type="SAM" id="Phobius"/>
    </source>
</evidence>
<feature type="transmembrane region" description="Helical" evidence="1">
    <location>
        <begin position="185"/>
        <end position="205"/>
    </location>
</feature>
<accession>A0ABW5F472</accession>
<comment type="caution">
    <text evidence="2">The sequence shown here is derived from an EMBL/GenBank/DDBJ whole genome shotgun (WGS) entry which is preliminary data.</text>
</comment>